<evidence type="ECO:0008006" key="3">
    <source>
        <dbReference type="Google" id="ProtNLM"/>
    </source>
</evidence>
<dbReference type="InterPro" id="IPR011010">
    <property type="entry name" value="DNA_brk_join_enz"/>
</dbReference>
<gene>
    <name evidence="1" type="ORF">VSR73_38060</name>
</gene>
<proteinExistence type="predicted"/>
<accession>A0ABU9S3K8</accession>
<reference evidence="1 2" key="1">
    <citation type="submission" date="2024-01" db="EMBL/GenBank/DDBJ databases">
        <title>The diversity of rhizobia nodulating Mimosa spp. in eleven states of Brazil covering several biomes is determined by host plant, location, and edaphic factors.</title>
        <authorList>
            <person name="Rouws L."/>
            <person name="Barauna A."/>
            <person name="Beukes C."/>
            <person name="De Faria S.M."/>
            <person name="Gross E."/>
            <person name="Dos Reis Junior F.B."/>
            <person name="Simon M."/>
            <person name="Maluk M."/>
            <person name="Odee D.W."/>
            <person name="Kenicer G."/>
            <person name="Young J.P.W."/>
            <person name="Reis V.M."/>
            <person name="Zilli J."/>
            <person name="James E.K."/>
        </authorList>
    </citation>
    <scope>NUCLEOTIDE SEQUENCE [LARGE SCALE GENOMIC DNA]</scope>
    <source>
        <strain evidence="1 2">JPY167</strain>
    </source>
</reference>
<organism evidence="1 2">
    <name type="scientific">Paraburkholderia ferrariae</name>
    <dbReference type="NCBI Taxonomy" id="386056"/>
    <lineage>
        <taxon>Bacteria</taxon>
        <taxon>Pseudomonadati</taxon>
        <taxon>Pseudomonadota</taxon>
        <taxon>Betaproteobacteria</taxon>
        <taxon>Burkholderiales</taxon>
        <taxon>Burkholderiaceae</taxon>
        <taxon>Paraburkholderia</taxon>
    </lineage>
</organism>
<sequence>MTKKWHFRSVRKPHNDIEPLAGWKKQLQDLIDKNASTRADGCVAAHRTRDLTATVLFAGMNTLHELGYRVEVLSNFGEKHICRLVVHWHSEGKKATTMRTDLSIWRKFAAWIGKPSMVRRLHHYLPTVDPRQPRVSSVLTKPKSWSQNGIDVPLKIEEAFLLDERFGLILLAQLVFGLRVKEAICLKPWKADSGMGLTVLSGDGPKGGRPRFIPYLVPEQVVIMRHIKSRVRKLD</sequence>
<name>A0ABU9S3K8_9BURK</name>
<dbReference type="EMBL" id="JAYMRV010000022">
    <property type="protein sequence ID" value="MEM5426742.1"/>
    <property type="molecule type" value="Genomic_DNA"/>
</dbReference>
<keyword evidence="2" id="KW-1185">Reference proteome</keyword>
<protein>
    <recommendedName>
        <fullName evidence="3">Tyr recombinase domain-containing protein</fullName>
    </recommendedName>
</protein>
<comment type="caution">
    <text evidence="1">The sequence shown here is derived from an EMBL/GenBank/DDBJ whole genome shotgun (WGS) entry which is preliminary data.</text>
</comment>
<evidence type="ECO:0000313" key="2">
    <source>
        <dbReference type="Proteomes" id="UP001489897"/>
    </source>
</evidence>
<dbReference type="Proteomes" id="UP001489897">
    <property type="component" value="Unassembled WGS sequence"/>
</dbReference>
<dbReference type="RefSeq" id="WP_342950304.1">
    <property type="nucleotide sequence ID" value="NZ_JAYMRV010000022.1"/>
</dbReference>
<evidence type="ECO:0000313" key="1">
    <source>
        <dbReference type="EMBL" id="MEM5426742.1"/>
    </source>
</evidence>
<dbReference type="SUPFAM" id="SSF56349">
    <property type="entry name" value="DNA breaking-rejoining enzymes"/>
    <property type="match status" value="1"/>
</dbReference>